<gene>
    <name evidence="1" type="ORF">MANES_07G118200</name>
</gene>
<protein>
    <submittedName>
        <fullName evidence="1">Uncharacterized protein</fullName>
    </submittedName>
</protein>
<sequence length="95" mass="10516">MKHLYFSLSFGSGSSFFYSLLPSPPVPDQIELPIIFFCPESSSLSPLLLVGSSSPLGTFSICGWYLDERLKTMIYLICCWIPARSGVVAFETLDP</sequence>
<organism evidence="1">
    <name type="scientific">Manihot esculenta</name>
    <name type="common">Cassava</name>
    <name type="synonym">Jatropha manihot</name>
    <dbReference type="NCBI Taxonomy" id="3983"/>
    <lineage>
        <taxon>Eukaryota</taxon>
        <taxon>Viridiplantae</taxon>
        <taxon>Streptophyta</taxon>
        <taxon>Embryophyta</taxon>
        <taxon>Tracheophyta</taxon>
        <taxon>Spermatophyta</taxon>
        <taxon>Magnoliopsida</taxon>
        <taxon>eudicotyledons</taxon>
        <taxon>Gunneridae</taxon>
        <taxon>Pentapetalae</taxon>
        <taxon>rosids</taxon>
        <taxon>fabids</taxon>
        <taxon>Malpighiales</taxon>
        <taxon>Euphorbiaceae</taxon>
        <taxon>Crotonoideae</taxon>
        <taxon>Manihoteae</taxon>
        <taxon>Manihot</taxon>
    </lineage>
</organism>
<proteinExistence type="predicted"/>
<dbReference type="AlphaFoldDB" id="A0A2C9VMQ3"/>
<reference evidence="1" key="1">
    <citation type="submission" date="2016-02" db="EMBL/GenBank/DDBJ databases">
        <title>WGS assembly of Manihot esculenta.</title>
        <authorList>
            <person name="Bredeson J.V."/>
            <person name="Prochnik S.E."/>
            <person name="Lyons J.B."/>
            <person name="Schmutz J."/>
            <person name="Grimwood J."/>
            <person name="Vrebalov J."/>
            <person name="Bart R.S."/>
            <person name="Amuge T."/>
            <person name="Ferguson M.E."/>
            <person name="Green R."/>
            <person name="Putnam N."/>
            <person name="Stites J."/>
            <person name="Rounsley S."/>
            <person name="Rokhsar D.S."/>
        </authorList>
    </citation>
    <scope>NUCLEOTIDE SEQUENCE [LARGE SCALE GENOMIC DNA]</scope>
    <source>
        <tissue evidence="1">Leaf</tissue>
    </source>
</reference>
<name>A0A2C9VMQ3_MANES</name>
<evidence type="ECO:0000313" key="1">
    <source>
        <dbReference type="EMBL" id="OAY46122.1"/>
    </source>
</evidence>
<dbReference type="EMBL" id="CM004393">
    <property type="protein sequence ID" value="OAY46122.1"/>
    <property type="molecule type" value="Genomic_DNA"/>
</dbReference>
<accession>A0A2C9VMQ3</accession>